<dbReference type="InterPro" id="IPR036388">
    <property type="entry name" value="WH-like_DNA-bd_sf"/>
</dbReference>
<evidence type="ECO:0000256" key="2">
    <source>
        <dbReference type="ARBA" id="ARBA00022840"/>
    </source>
</evidence>
<accession>A0A7G5MX21</accession>
<dbReference type="Proteomes" id="UP000515789">
    <property type="component" value="Chromosome"/>
</dbReference>
<dbReference type="InterPro" id="IPR011990">
    <property type="entry name" value="TPR-like_helical_dom_sf"/>
</dbReference>
<dbReference type="Gene3D" id="1.25.40.10">
    <property type="entry name" value="Tetratricopeptide repeat domain"/>
    <property type="match status" value="2"/>
</dbReference>
<protein>
    <submittedName>
        <fullName evidence="5">ATP-binding protein</fullName>
    </submittedName>
</protein>
<keyword evidence="2 5" id="KW-0067">ATP-binding</keyword>
<dbReference type="SUPFAM" id="SSF48452">
    <property type="entry name" value="TPR-like"/>
    <property type="match status" value="1"/>
</dbReference>
<dbReference type="Pfam" id="PF13191">
    <property type="entry name" value="AAA_16"/>
    <property type="match status" value="1"/>
</dbReference>
<sequence length="986" mass="116228">MLGLYHLFCKLSQECNYIKEEKREVILRKIGKGENMDRRYSHDIEVQLLGRPGVLLFGEKVSFPYQKVEGLFYYLCVNNQISRSQAISVLWAGNSEATARKNLRDAVYNIRKVLGQDILTVEGNTLIVLNRQMDIDIDMEHITRENLLESWKGEFLQFFFVKNCYEFEAWAEGERAERKRAYLKALQLKIMGQKTGQGLDFLEESSRILIQNEVLDEELYRSIMKKLAEAGRYLPAMEIYQSLKTFLEKEVEEQPEEETQALYEKISEMKNRLKRPPEERGEYFFGRADILYDIYSRISAKEGDSERRCRSFLITGEPGVGKSMLLEEIRRMVEDSDYLIFTWTCCETEKDLYLMPWHGIMAKVDEYCKKNGLDVESPTDILLRQNASDVQFFMTRFEILTESVFRYLTKYFRDRKILLFIDDIQWMDSMSMRLMSNLLFRMGHGQMLVVAASREDDGDDIKSFKIPLIGRGILKEIELKPFTLEEARRVIEETDAGLLNDPRLVEEIYKKTQGNPLFFMESLRLFEKKGDGTAFTDRMTNVIQSRLLSLSRRERVMLDIISIFSLPVTKGEINQILGMEELQLLQILEPLLDKKILYEKLMSGEVHYGFRHQIIREYVYSSLPKEKKDIYHNYIARYYEQEYQKDRNLGICSLVIYHYERCRDRYKMYWYKVEYLEAFYRISYDFYPMLARKAVFSGNIDGFSAKEDELVELAEEIRALQETDSKMTPIRMRVEYLLGRYEMFVRDCQRGKNCIEKSLELAKQIQDRDYIFYNYLQLILYGDLTGQNGFMRSVIETCMEFMKDCTCRHLEEECMLIRYLGICMMKDGEYEKAEKLFMEAVDRLSHADRETERYRIELSACHHDMGICYIRQKKWDMACRCLEKAVEIGEKYMISGEAGVFYSDMSLVLCRMGDSSRAKKFAEKARSCFVQAGSLWGEAKTELCCALIAEAEGDTEEAKHRRELADRIAKKLDSRFLWEELKSMES</sequence>
<evidence type="ECO:0000259" key="3">
    <source>
        <dbReference type="Pfam" id="PF03704"/>
    </source>
</evidence>
<dbReference type="GO" id="GO:0005524">
    <property type="term" value="F:ATP binding"/>
    <property type="evidence" value="ECO:0007669"/>
    <property type="project" value="UniProtKB-KW"/>
</dbReference>
<gene>
    <name evidence="5" type="ORF">E5259_17025</name>
</gene>
<dbReference type="PANTHER" id="PTHR16305:SF28">
    <property type="entry name" value="GUANYLATE CYCLASE DOMAIN-CONTAINING PROTEIN"/>
    <property type="match status" value="1"/>
</dbReference>
<dbReference type="PANTHER" id="PTHR16305">
    <property type="entry name" value="TESTICULAR SOLUBLE ADENYLYL CYCLASE"/>
    <property type="match status" value="1"/>
</dbReference>
<evidence type="ECO:0000259" key="4">
    <source>
        <dbReference type="Pfam" id="PF13191"/>
    </source>
</evidence>
<dbReference type="Gene3D" id="1.10.10.10">
    <property type="entry name" value="Winged helix-like DNA-binding domain superfamily/Winged helix DNA-binding domain"/>
    <property type="match status" value="1"/>
</dbReference>
<dbReference type="EMBL" id="CP039126">
    <property type="protein sequence ID" value="QMW79164.1"/>
    <property type="molecule type" value="Genomic_DNA"/>
</dbReference>
<dbReference type="InterPro" id="IPR041664">
    <property type="entry name" value="AAA_16"/>
</dbReference>
<proteinExistence type="predicted"/>
<keyword evidence="1" id="KW-0547">Nucleotide-binding</keyword>
<organism evidence="5 6">
    <name type="scientific">Blautia producta</name>
    <dbReference type="NCBI Taxonomy" id="33035"/>
    <lineage>
        <taxon>Bacteria</taxon>
        <taxon>Bacillati</taxon>
        <taxon>Bacillota</taxon>
        <taxon>Clostridia</taxon>
        <taxon>Lachnospirales</taxon>
        <taxon>Lachnospiraceae</taxon>
        <taxon>Blautia</taxon>
    </lineage>
</organism>
<dbReference type="InterPro" id="IPR005158">
    <property type="entry name" value="BTAD"/>
</dbReference>
<dbReference type="SMART" id="SM00028">
    <property type="entry name" value="TPR"/>
    <property type="match status" value="2"/>
</dbReference>
<dbReference type="Pfam" id="PF03704">
    <property type="entry name" value="BTAD"/>
    <property type="match status" value="1"/>
</dbReference>
<dbReference type="SUPFAM" id="SSF52540">
    <property type="entry name" value="P-loop containing nucleoside triphosphate hydrolases"/>
    <property type="match status" value="1"/>
</dbReference>
<dbReference type="AlphaFoldDB" id="A0A7G5MX21"/>
<dbReference type="Gene3D" id="3.40.50.300">
    <property type="entry name" value="P-loop containing nucleotide triphosphate hydrolases"/>
    <property type="match status" value="1"/>
</dbReference>
<evidence type="ECO:0000313" key="6">
    <source>
        <dbReference type="Proteomes" id="UP000515789"/>
    </source>
</evidence>
<dbReference type="InterPro" id="IPR027417">
    <property type="entry name" value="P-loop_NTPase"/>
</dbReference>
<reference evidence="5 6" key="1">
    <citation type="submission" date="2019-04" db="EMBL/GenBank/DDBJ databases">
        <authorList>
            <person name="Schori C."/>
            <person name="Ahrens C."/>
        </authorList>
    </citation>
    <scope>NUCLEOTIDE SEQUENCE [LARGE SCALE GENOMIC DNA]</scope>
    <source>
        <strain evidence="5 6">DSM 2950</strain>
    </source>
</reference>
<dbReference type="InterPro" id="IPR019734">
    <property type="entry name" value="TPR_rpt"/>
</dbReference>
<dbReference type="GO" id="GO:0005737">
    <property type="term" value="C:cytoplasm"/>
    <property type="evidence" value="ECO:0007669"/>
    <property type="project" value="TreeGrafter"/>
</dbReference>
<evidence type="ECO:0000256" key="1">
    <source>
        <dbReference type="ARBA" id="ARBA00022741"/>
    </source>
</evidence>
<evidence type="ECO:0000313" key="5">
    <source>
        <dbReference type="EMBL" id="QMW79164.1"/>
    </source>
</evidence>
<feature type="domain" description="Orc1-like AAA ATPase" evidence="4">
    <location>
        <begin position="285"/>
        <end position="450"/>
    </location>
</feature>
<name>A0A7G5MX21_9FIRM</name>
<feature type="domain" description="Bacterial transcriptional activator" evidence="3">
    <location>
        <begin position="148"/>
        <end position="266"/>
    </location>
</feature>
<dbReference type="GO" id="GO:0004016">
    <property type="term" value="F:adenylate cyclase activity"/>
    <property type="evidence" value="ECO:0007669"/>
    <property type="project" value="TreeGrafter"/>
</dbReference>